<evidence type="ECO:0000256" key="1">
    <source>
        <dbReference type="SAM" id="Phobius"/>
    </source>
</evidence>
<keyword evidence="1 2" id="KW-0812">Transmembrane</keyword>
<keyword evidence="1" id="KW-0472">Membrane</keyword>
<feature type="transmembrane region" description="Helical" evidence="1">
    <location>
        <begin position="80"/>
        <end position="99"/>
    </location>
</feature>
<evidence type="ECO:0000313" key="2">
    <source>
        <dbReference type="EMBL" id="CUF61604.1"/>
    </source>
</evidence>
<dbReference type="OMA" id="ACKARQF"/>
<proteinExistence type="predicted"/>
<accession>A0A0S4ISL6</accession>
<sequence length="141" mass="16233">MSKMRADPEGEIGITREELLRRQKEAQQSLKVNLGEGKTLDIKSSARAQQIVQRGTAKLQQEKRRKDLADKMELFKKGRWVFSAFAFLFVGYLATEYLLPQYARIQQRGQIMEMRRVRAEAALEKVMADREAAARQQASSK</sequence>
<protein>
    <submittedName>
        <fullName evidence="2">Transmembrane protein, putative</fullName>
    </submittedName>
</protein>
<gene>
    <name evidence="2" type="ORF">BSAL_64120</name>
</gene>
<keyword evidence="3" id="KW-1185">Reference proteome</keyword>
<name>A0A0S4ISL6_BODSA</name>
<dbReference type="Proteomes" id="UP000051952">
    <property type="component" value="Unassembled WGS sequence"/>
</dbReference>
<dbReference type="AlphaFoldDB" id="A0A0S4ISL6"/>
<reference evidence="3" key="1">
    <citation type="submission" date="2015-09" db="EMBL/GenBank/DDBJ databases">
        <authorList>
            <consortium name="Pathogen Informatics"/>
        </authorList>
    </citation>
    <scope>NUCLEOTIDE SEQUENCE [LARGE SCALE GENOMIC DNA]</scope>
    <source>
        <strain evidence="3">Lake Konstanz</strain>
    </source>
</reference>
<dbReference type="VEuPathDB" id="TriTrypDB:BSAL_64120"/>
<keyword evidence="1" id="KW-1133">Transmembrane helix</keyword>
<dbReference type="OrthoDB" id="264281at2759"/>
<evidence type="ECO:0000313" key="3">
    <source>
        <dbReference type="Proteomes" id="UP000051952"/>
    </source>
</evidence>
<organism evidence="2 3">
    <name type="scientific">Bodo saltans</name>
    <name type="common">Flagellated protozoan</name>
    <dbReference type="NCBI Taxonomy" id="75058"/>
    <lineage>
        <taxon>Eukaryota</taxon>
        <taxon>Discoba</taxon>
        <taxon>Euglenozoa</taxon>
        <taxon>Kinetoplastea</taxon>
        <taxon>Metakinetoplastina</taxon>
        <taxon>Eubodonida</taxon>
        <taxon>Bodonidae</taxon>
        <taxon>Bodo</taxon>
    </lineage>
</organism>
<dbReference type="EMBL" id="CYKH01000368">
    <property type="protein sequence ID" value="CUF61604.1"/>
    <property type="molecule type" value="Genomic_DNA"/>
</dbReference>